<evidence type="ECO:0000313" key="2">
    <source>
        <dbReference type="Proteomes" id="UP000323000"/>
    </source>
</evidence>
<evidence type="ECO:0000313" key="1">
    <source>
        <dbReference type="EMBL" id="TXG67389.1"/>
    </source>
</evidence>
<comment type="caution">
    <text evidence="1">The sequence shown here is derived from an EMBL/GenBank/DDBJ whole genome shotgun (WGS) entry which is preliminary data.</text>
</comment>
<name>A0A5C7IEJ1_9ROSI</name>
<proteinExistence type="predicted"/>
<dbReference type="OrthoDB" id="288590at2759"/>
<dbReference type="InterPro" id="IPR027443">
    <property type="entry name" value="IPNS-like_sf"/>
</dbReference>
<dbReference type="AlphaFoldDB" id="A0A5C7IEJ1"/>
<organism evidence="1 2">
    <name type="scientific">Acer yangbiense</name>
    <dbReference type="NCBI Taxonomy" id="1000413"/>
    <lineage>
        <taxon>Eukaryota</taxon>
        <taxon>Viridiplantae</taxon>
        <taxon>Streptophyta</taxon>
        <taxon>Embryophyta</taxon>
        <taxon>Tracheophyta</taxon>
        <taxon>Spermatophyta</taxon>
        <taxon>Magnoliopsida</taxon>
        <taxon>eudicotyledons</taxon>
        <taxon>Gunneridae</taxon>
        <taxon>Pentapetalae</taxon>
        <taxon>rosids</taxon>
        <taxon>malvids</taxon>
        <taxon>Sapindales</taxon>
        <taxon>Sapindaceae</taxon>
        <taxon>Hippocastanoideae</taxon>
        <taxon>Acereae</taxon>
        <taxon>Acer</taxon>
    </lineage>
</organism>
<sequence length="276" mass="31083">MDPRKVLDSMRYEEMKMFNQPFRKKSKENFMNLSAESYRWGNPIATCLRQLSWSKAFHISLTDISRLDNVCNNSRSAINGLFLEKAAGLAQRLAEVLAQNLGLKSSYFQENCVGALQLMKDVEWLNVKPNPEVLIVNIVKMEEEGLSVDVLWTEHYLDLHKGVGGGLSVGLHDEKENPDGVLLPIFGVLLSASDVKGVALSLSNGVYKSIEHIVIAHLEVERFSMAYFYSPSNEAVIESCSHPTVYRKFSFGEYKQQIQMDVRATGDKVGLSRFLL</sequence>
<accession>A0A5C7IEJ1</accession>
<dbReference type="Proteomes" id="UP000323000">
    <property type="component" value="Chromosome 3"/>
</dbReference>
<gene>
    <name evidence="1" type="ORF">EZV62_008664</name>
</gene>
<dbReference type="Gene3D" id="2.60.120.330">
    <property type="entry name" value="B-lactam Antibiotic, Isopenicillin N Synthase, Chain"/>
    <property type="match status" value="1"/>
</dbReference>
<dbReference type="SUPFAM" id="SSF51197">
    <property type="entry name" value="Clavaminate synthase-like"/>
    <property type="match status" value="2"/>
</dbReference>
<keyword evidence="2" id="KW-1185">Reference proteome</keyword>
<dbReference type="InterPro" id="IPR050231">
    <property type="entry name" value="Iron_ascorbate_oxido_reductase"/>
</dbReference>
<reference evidence="2" key="1">
    <citation type="journal article" date="2019" name="Gigascience">
        <title>De novo genome assembly of the endangered Acer yangbiense, a plant species with extremely small populations endemic to Yunnan Province, China.</title>
        <authorList>
            <person name="Yang J."/>
            <person name="Wariss H.M."/>
            <person name="Tao L."/>
            <person name="Zhang R."/>
            <person name="Yun Q."/>
            <person name="Hollingsworth P."/>
            <person name="Dao Z."/>
            <person name="Luo G."/>
            <person name="Guo H."/>
            <person name="Ma Y."/>
            <person name="Sun W."/>
        </authorList>
    </citation>
    <scope>NUCLEOTIDE SEQUENCE [LARGE SCALE GENOMIC DNA]</scope>
    <source>
        <strain evidence="2">cv. Malutang</strain>
    </source>
</reference>
<protein>
    <submittedName>
        <fullName evidence="1">Uncharacterized protein</fullName>
    </submittedName>
</protein>
<dbReference type="PANTHER" id="PTHR47990">
    <property type="entry name" value="2-OXOGLUTARATE (2OG) AND FE(II)-DEPENDENT OXYGENASE SUPERFAMILY PROTEIN-RELATED"/>
    <property type="match status" value="1"/>
</dbReference>
<dbReference type="EMBL" id="VAHF01000003">
    <property type="protein sequence ID" value="TXG67389.1"/>
    <property type="molecule type" value="Genomic_DNA"/>
</dbReference>